<keyword evidence="5" id="KW-1185">Reference proteome</keyword>
<dbReference type="EMBL" id="LN879430">
    <property type="protein sequence ID" value="CUH92914.1"/>
    <property type="molecule type" value="Genomic_DNA"/>
</dbReference>
<dbReference type="CDD" id="cd07341">
    <property type="entry name" value="M56_BlaR1_MecR1_like"/>
    <property type="match status" value="1"/>
</dbReference>
<reference evidence="5" key="1">
    <citation type="submission" date="2015-09" db="EMBL/GenBank/DDBJ databases">
        <authorList>
            <person name="Wibberg D."/>
        </authorList>
    </citation>
    <scope>NUCLEOTIDE SEQUENCE [LARGE SCALE GENOMIC DNA]</scope>
    <source>
        <strain evidence="5">SD1D</strain>
    </source>
</reference>
<dbReference type="InterPro" id="IPR052173">
    <property type="entry name" value="Beta-lactam_resp_regulator"/>
</dbReference>
<name>A0A0K8J696_9FIRM</name>
<dbReference type="Proteomes" id="UP000196053">
    <property type="component" value="Chromosome I"/>
</dbReference>
<dbReference type="PANTHER" id="PTHR34978:SF3">
    <property type="entry name" value="SLR0241 PROTEIN"/>
    <property type="match status" value="1"/>
</dbReference>
<evidence type="ECO:0000313" key="4">
    <source>
        <dbReference type="EMBL" id="CUH92914.1"/>
    </source>
</evidence>
<feature type="transmembrane region" description="Helical" evidence="2">
    <location>
        <begin position="6"/>
        <end position="28"/>
    </location>
</feature>
<accession>A0A0K8J696</accession>
<feature type="transmembrane region" description="Helical" evidence="2">
    <location>
        <begin position="202"/>
        <end position="221"/>
    </location>
</feature>
<dbReference type="InterPro" id="IPR008756">
    <property type="entry name" value="Peptidase_M56"/>
</dbReference>
<evidence type="ECO:0000256" key="1">
    <source>
        <dbReference type="SAM" id="MobiDB-lite"/>
    </source>
</evidence>
<keyword evidence="2" id="KW-0472">Membrane</keyword>
<keyword evidence="2" id="KW-0812">Transmembrane</keyword>
<feature type="transmembrane region" description="Helical" evidence="2">
    <location>
        <begin position="117"/>
        <end position="138"/>
    </location>
</feature>
<dbReference type="OrthoDB" id="2046805at2"/>
<feature type="region of interest" description="Disordered" evidence="1">
    <location>
        <begin position="317"/>
        <end position="343"/>
    </location>
</feature>
<protein>
    <recommendedName>
        <fullName evidence="3">Peptidase M56 domain-containing protein</fullName>
    </recommendedName>
</protein>
<sequence length="599" mass="69218">MSKIFLNVLNMSLTASYVILIVILVRLLLKKAPKYISYTLWIVVAFRLIIPFTLESSYSLMPSKSNVDYIPHDIIYQGNPQINSGVDRIDTFVNNSLPAPTIEASVNPLQIYIKIGAYIWLLVIGALLIYSYVSILILKSRLKKAQLIEKNIFEAKNIRTPFVLGIIRPRIYLPAGLTKEEQDYIILHEQTHINRKDHIVKMLAYLILSIHWFNPLVWIAFRLMSIDMELSCDERVLRKMDKDIKKTYANSLLSLNTKKHILNGSPLAFGEGNVKTRIKNVLNYKKPAFWVTFVSVLFAIIIGIGLLSNREVISSNENNDNNSSTENNQIASNQSDEQELGGDITVDKSSITESFIEMDAYIKDYSFDVSYDEELDLYHRVYSIHGVYDLNGDGKEDEINAVLKMDYEDGTYIEVNGIKVPFNLYFPTGEIYVIDLDSRDSYIEVAVFDDGPSADPYFIFFRYDGENLYPVGSIDRYALMDGQGKFVSWFHLANNFKPTFYSAWGEFKNNEYVITNHDVEQYIGKTYEVNGNGYFVPLDYNPENYFDYIQWESEYLREFKETKVKLLDIHIDEEGRILNWFYVELADGEKGLLYFWIGD</sequence>
<organism evidence="4 5">
    <name type="scientific">Herbinix luporum</name>
    <dbReference type="NCBI Taxonomy" id="1679721"/>
    <lineage>
        <taxon>Bacteria</taxon>
        <taxon>Bacillati</taxon>
        <taxon>Bacillota</taxon>
        <taxon>Clostridia</taxon>
        <taxon>Lachnospirales</taxon>
        <taxon>Lachnospiraceae</taxon>
        <taxon>Herbinix</taxon>
    </lineage>
</organism>
<evidence type="ECO:0000259" key="3">
    <source>
        <dbReference type="Pfam" id="PF05569"/>
    </source>
</evidence>
<dbReference type="PANTHER" id="PTHR34978">
    <property type="entry name" value="POSSIBLE SENSOR-TRANSDUCER PROTEIN BLAR"/>
    <property type="match status" value="1"/>
</dbReference>
<dbReference type="AlphaFoldDB" id="A0A0K8J696"/>
<evidence type="ECO:0000313" key="5">
    <source>
        <dbReference type="Proteomes" id="UP000196053"/>
    </source>
</evidence>
<keyword evidence="2" id="KW-1133">Transmembrane helix</keyword>
<feature type="transmembrane region" description="Helical" evidence="2">
    <location>
        <begin position="288"/>
        <end position="307"/>
    </location>
</feature>
<feature type="transmembrane region" description="Helical" evidence="2">
    <location>
        <begin position="35"/>
        <end position="54"/>
    </location>
</feature>
<feature type="domain" description="Peptidase M56" evidence="3">
    <location>
        <begin position="7"/>
        <end position="280"/>
    </location>
</feature>
<evidence type="ECO:0000256" key="2">
    <source>
        <dbReference type="SAM" id="Phobius"/>
    </source>
</evidence>
<dbReference type="Pfam" id="PF05569">
    <property type="entry name" value="Peptidase_M56"/>
    <property type="match status" value="1"/>
</dbReference>
<gene>
    <name evidence="4" type="ORF">SD1D_1368</name>
</gene>
<feature type="compositionally biased region" description="Low complexity" evidence="1">
    <location>
        <begin position="317"/>
        <end position="328"/>
    </location>
</feature>
<proteinExistence type="predicted"/>
<dbReference type="KEGG" id="hsd:SD1D_1368"/>
<dbReference type="RefSeq" id="WP_058258245.1">
    <property type="nucleotide sequence ID" value="NZ_LN879430.1"/>
</dbReference>